<evidence type="ECO:0000259" key="2">
    <source>
        <dbReference type="PROSITE" id="PS51733"/>
    </source>
</evidence>
<dbReference type="Proteomes" id="UP000254920">
    <property type="component" value="Unassembled WGS sequence"/>
</dbReference>
<dbReference type="Pfam" id="PF03099">
    <property type="entry name" value="BPL_LplA_LipB"/>
    <property type="match status" value="1"/>
</dbReference>
<dbReference type="AlphaFoldDB" id="A0A381DJN2"/>
<dbReference type="GO" id="GO:0004077">
    <property type="term" value="F:biotin--[biotin carboxyl-carrier protein] ligase activity"/>
    <property type="evidence" value="ECO:0007669"/>
    <property type="project" value="UniProtKB-EC"/>
</dbReference>
<dbReference type="NCBIfam" id="TIGR00121">
    <property type="entry name" value="birA_ligase"/>
    <property type="match status" value="1"/>
</dbReference>
<evidence type="ECO:0000313" key="3">
    <source>
        <dbReference type="EMBL" id="SUX10820.1"/>
    </source>
</evidence>
<organism evidence="3 4">
    <name type="scientific">Campylobacter sputorum subsp. sputorum</name>
    <dbReference type="NCBI Taxonomy" id="32024"/>
    <lineage>
        <taxon>Bacteria</taxon>
        <taxon>Pseudomonadati</taxon>
        <taxon>Campylobacterota</taxon>
        <taxon>Epsilonproteobacteria</taxon>
        <taxon>Campylobacterales</taxon>
        <taxon>Campylobacteraceae</taxon>
        <taxon>Campylobacter</taxon>
    </lineage>
</organism>
<dbReference type="PROSITE" id="PS51733">
    <property type="entry name" value="BPL_LPL_CATALYTIC"/>
    <property type="match status" value="1"/>
</dbReference>
<dbReference type="GO" id="GO:0005737">
    <property type="term" value="C:cytoplasm"/>
    <property type="evidence" value="ECO:0007669"/>
    <property type="project" value="TreeGrafter"/>
</dbReference>
<evidence type="ECO:0000256" key="1">
    <source>
        <dbReference type="ARBA" id="ARBA00022598"/>
    </source>
</evidence>
<name>A0A381DJN2_9BACT</name>
<evidence type="ECO:0000313" key="4">
    <source>
        <dbReference type="Proteomes" id="UP000254920"/>
    </source>
</evidence>
<proteinExistence type="predicted"/>
<dbReference type="STRING" id="32024.GCA_000788295_01729"/>
<protein>
    <submittedName>
        <fullName evidence="3">Biotin--protein ligase</fullName>
        <ecNumber evidence="3">6.3.4.15</ecNumber>
    </submittedName>
</protein>
<gene>
    <name evidence="3" type="primary">birA</name>
    <name evidence="3" type="ORF">NCTC12475_01031</name>
</gene>
<dbReference type="Gene3D" id="3.30.930.10">
    <property type="entry name" value="Bira Bifunctional Protein, Domain 2"/>
    <property type="match status" value="1"/>
</dbReference>
<dbReference type="EMBL" id="UFVD01000001">
    <property type="protein sequence ID" value="SUX10820.1"/>
    <property type="molecule type" value="Genomic_DNA"/>
</dbReference>
<dbReference type="NCBIfam" id="NF006294">
    <property type="entry name" value="PRK08477.1"/>
    <property type="match status" value="1"/>
</dbReference>
<feature type="domain" description="BPL/LPL catalytic" evidence="2">
    <location>
        <begin position="1"/>
        <end position="179"/>
    </location>
</feature>
<dbReference type="InterPro" id="IPR004408">
    <property type="entry name" value="Biotin_CoA_COase_ligase"/>
</dbReference>
<dbReference type="SUPFAM" id="SSF55681">
    <property type="entry name" value="Class II aaRS and biotin synthetases"/>
    <property type="match status" value="1"/>
</dbReference>
<dbReference type="PANTHER" id="PTHR12835:SF5">
    <property type="entry name" value="BIOTIN--PROTEIN LIGASE"/>
    <property type="match status" value="1"/>
</dbReference>
<reference evidence="3 4" key="1">
    <citation type="submission" date="2018-06" db="EMBL/GenBank/DDBJ databases">
        <authorList>
            <consortium name="Pathogen Informatics"/>
            <person name="Doyle S."/>
        </authorList>
    </citation>
    <scope>NUCLEOTIDE SEQUENCE [LARGE SCALE GENOMIC DNA]</scope>
    <source>
        <strain evidence="3 4">NCTC12475</strain>
    </source>
</reference>
<dbReference type="EC" id="6.3.4.15" evidence="3"/>
<keyword evidence="4" id="KW-1185">Reference proteome</keyword>
<sequence>MMEFVDEIDSTQKELCERVKHGIVKEPYCIVTKSQTSGIGSRQNSWISENGNLYFSFCVKKIHLPNDIKDVSVSIYFSCILKEILNEFGSRVWLKWPNDFYINDKKIGGTITTKINDFFICGIGLNLVNCPTNAAFLDITLSANDIVYAFIDRLKKRISWKQIFSKFLIEFQKSREFTFHNENNELISLKNAILCDDGSILINNKRMYSLR</sequence>
<accession>A0A381DJN2</accession>
<keyword evidence="1 3" id="KW-0436">Ligase</keyword>
<dbReference type="PANTHER" id="PTHR12835">
    <property type="entry name" value="BIOTIN PROTEIN LIGASE"/>
    <property type="match status" value="1"/>
</dbReference>
<dbReference type="InterPro" id="IPR045864">
    <property type="entry name" value="aa-tRNA-synth_II/BPL/LPL"/>
</dbReference>
<dbReference type="InterPro" id="IPR004143">
    <property type="entry name" value="BPL_LPL_catalytic"/>
</dbReference>